<dbReference type="RefSeq" id="WP_106356779.1">
    <property type="nucleotide sequence ID" value="NZ_PVTP01000004.1"/>
</dbReference>
<feature type="domain" description="Immunity MXAN-0049 protein" evidence="1">
    <location>
        <begin position="86"/>
        <end position="202"/>
    </location>
</feature>
<evidence type="ECO:0000313" key="2">
    <source>
        <dbReference type="EMBL" id="PRY78345.1"/>
    </source>
</evidence>
<proteinExistence type="predicted"/>
<sequence>MVYHISGGAPDPKLAGILTQVLIPVDGDFDKVELIDPSQDGRWGVSFRTGGSGRPIDTTHMPTRLRRKGNEEFPFYEVARTQGKGLLVTEKFKQIVERFEPDVHQFLPVDIEQRGKVIAKRYFFYICNRLDTLAKDACIPPVGEDEHYMPIRDGNDKKIFDTHKIGSCHAWHDKYTLGSFISDELAAALAEQNFLGMGYQKFDQV</sequence>
<accession>A0A2T0W0J5</accession>
<dbReference type="OrthoDB" id="8660107at2"/>
<dbReference type="EMBL" id="PVTP01000004">
    <property type="protein sequence ID" value="PRY78345.1"/>
    <property type="molecule type" value="Genomic_DNA"/>
</dbReference>
<gene>
    <name evidence="2" type="ORF">CLV80_104314</name>
</gene>
<name>A0A2T0W0J5_9RHOB</name>
<dbReference type="AlphaFoldDB" id="A0A2T0W0J5"/>
<dbReference type="Pfam" id="PF07791">
    <property type="entry name" value="Imm11"/>
    <property type="match status" value="1"/>
</dbReference>
<dbReference type="Proteomes" id="UP000238007">
    <property type="component" value="Unassembled WGS sequence"/>
</dbReference>
<dbReference type="InterPro" id="IPR012433">
    <property type="entry name" value="Imm11"/>
</dbReference>
<reference evidence="2 3" key="1">
    <citation type="submission" date="2018-03" db="EMBL/GenBank/DDBJ databases">
        <title>Genomic Encyclopedia of Archaeal and Bacterial Type Strains, Phase II (KMG-II): from individual species to whole genera.</title>
        <authorList>
            <person name="Goeker M."/>
        </authorList>
    </citation>
    <scope>NUCLEOTIDE SEQUENCE [LARGE SCALE GENOMIC DNA]</scope>
    <source>
        <strain evidence="2 3">DSM 101533</strain>
    </source>
</reference>
<evidence type="ECO:0000259" key="1">
    <source>
        <dbReference type="Pfam" id="PF07791"/>
    </source>
</evidence>
<organism evidence="2 3">
    <name type="scientific">Yoonia maritima</name>
    <dbReference type="NCBI Taxonomy" id="1435347"/>
    <lineage>
        <taxon>Bacteria</taxon>
        <taxon>Pseudomonadati</taxon>
        <taxon>Pseudomonadota</taxon>
        <taxon>Alphaproteobacteria</taxon>
        <taxon>Rhodobacterales</taxon>
        <taxon>Paracoccaceae</taxon>
        <taxon>Yoonia</taxon>
    </lineage>
</organism>
<keyword evidence="3" id="KW-1185">Reference proteome</keyword>
<protein>
    <recommendedName>
        <fullName evidence="1">Immunity MXAN-0049 protein domain-containing protein</fullName>
    </recommendedName>
</protein>
<comment type="caution">
    <text evidence="2">The sequence shown here is derived from an EMBL/GenBank/DDBJ whole genome shotgun (WGS) entry which is preliminary data.</text>
</comment>
<evidence type="ECO:0000313" key="3">
    <source>
        <dbReference type="Proteomes" id="UP000238007"/>
    </source>
</evidence>